<evidence type="ECO:0000256" key="1">
    <source>
        <dbReference type="ARBA" id="ARBA00022485"/>
    </source>
</evidence>
<evidence type="ECO:0000256" key="7">
    <source>
        <dbReference type="ARBA" id="ARBA00022806"/>
    </source>
</evidence>
<comment type="similarity">
    <text evidence="14">Belongs to the helicase family. AddB/RexB type 1 subfamily.</text>
</comment>
<dbReference type="InterPro" id="IPR038726">
    <property type="entry name" value="PDDEXK_AddAB-type"/>
</dbReference>
<dbReference type="RefSeq" id="WP_209457603.1">
    <property type="nucleotide sequence ID" value="NZ_BAAACS010000017.1"/>
</dbReference>
<dbReference type="InterPro" id="IPR011604">
    <property type="entry name" value="PDDEXK-like_dom_sf"/>
</dbReference>
<keyword evidence="12 14" id="KW-0238">DNA-binding</keyword>
<keyword evidence="18" id="KW-1185">Reference proteome</keyword>
<organism evidence="17 18">
    <name type="scientific">Metaclostridioides mangenotii</name>
    <dbReference type="NCBI Taxonomy" id="1540"/>
    <lineage>
        <taxon>Bacteria</taxon>
        <taxon>Bacillati</taxon>
        <taxon>Bacillota</taxon>
        <taxon>Clostridia</taxon>
        <taxon>Peptostreptococcales</taxon>
        <taxon>Peptostreptococcaceae</taxon>
        <taxon>Metaclostridioides</taxon>
    </lineage>
</organism>
<dbReference type="GO" id="GO:0016787">
    <property type="term" value="F:hydrolase activity"/>
    <property type="evidence" value="ECO:0007669"/>
    <property type="project" value="UniProtKB-KW"/>
</dbReference>
<dbReference type="SUPFAM" id="SSF52540">
    <property type="entry name" value="P-loop containing nucleoside triphosphate hydrolases"/>
    <property type="match status" value="1"/>
</dbReference>
<dbReference type="Gene3D" id="3.90.320.10">
    <property type="match status" value="1"/>
</dbReference>
<evidence type="ECO:0000313" key="17">
    <source>
        <dbReference type="EMBL" id="MBP1856276.1"/>
    </source>
</evidence>
<comment type="miscellaneous">
    <text evidence="14">Despite having conserved helicase domains, this subunit does not have helicase activity.</text>
</comment>
<evidence type="ECO:0000256" key="10">
    <source>
        <dbReference type="ARBA" id="ARBA00023004"/>
    </source>
</evidence>
<keyword evidence="4 14" id="KW-0547">Nucleotide-binding</keyword>
<dbReference type="Proteomes" id="UP000767291">
    <property type="component" value="Unassembled WGS sequence"/>
</dbReference>
<dbReference type="InterPro" id="IPR049035">
    <property type="entry name" value="ADDB_N"/>
</dbReference>
<feature type="binding site" evidence="14">
    <location>
        <position position="1124"/>
    </location>
    <ligand>
        <name>[4Fe-4S] cluster</name>
        <dbReference type="ChEBI" id="CHEBI:49883"/>
    </ligand>
</feature>
<keyword evidence="5 14" id="KW-0227">DNA damage</keyword>
<evidence type="ECO:0000259" key="16">
    <source>
        <dbReference type="Pfam" id="PF21445"/>
    </source>
</evidence>
<keyword evidence="13 14" id="KW-0234">DNA repair</keyword>
<evidence type="ECO:0000256" key="3">
    <source>
        <dbReference type="ARBA" id="ARBA00022723"/>
    </source>
</evidence>
<dbReference type="InterPro" id="IPR006594">
    <property type="entry name" value="LisH"/>
</dbReference>
<feature type="domain" description="PD-(D/E)XK endonuclease-like" evidence="15">
    <location>
        <begin position="782"/>
        <end position="1125"/>
    </location>
</feature>
<dbReference type="Pfam" id="PF12705">
    <property type="entry name" value="PDDEXK_1"/>
    <property type="match status" value="1"/>
</dbReference>
<feature type="binding site" evidence="14">
    <location>
        <position position="1118"/>
    </location>
    <ligand>
        <name>[4Fe-4S] cluster</name>
        <dbReference type="ChEBI" id="CHEBI:49883"/>
    </ligand>
</feature>
<gene>
    <name evidence="14" type="primary">addB</name>
    <name evidence="17" type="ORF">J2Z43_002724</name>
</gene>
<keyword evidence="10 14" id="KW-0408">Iron</keyword>
<keyword evidence="9 14" id="KW-0067">ATP-binding</keyword>
<evidence type="ECO:0000256" key="12">
    <source>
        <dbReference type="ARBA" id="ARBA00023125"/>
    </source>
</evidence>
<dbReference type="InterPro" id="IPR014140">
    <property type="entry name" value="DNA_helicase_suAddB"/>
</dbReference>
<evidence type="ECO:0000256" key="11">
    <source>
        <dbReference type="ARBA" id="ARBA00023014"/>
    </source>
</evidence>
<comment type="cofactor">
    <cofactor evidence="14">
        <name>[4Fe-4S] cluster</name>
        <dbReference type="ChEBI" id="CHEBI:49883"/>
    </cofactor>
    <text evidence="14">Binds 1 [4Fe-4S] cluster.</text>
</comment>
<evidence type="ECO:0000256" key="9">
    <source>
        <dbReference type="ARBA" id="ARBA00022840"/>
    </source>
</evidence>
<comment type="function">
    <text evidence="14">The heterodimer acts as both an ATP-dependent DNA helicase and an ATP-dependent, dual-direction single-stranded exonuclease. Recognizes the chi site generating a DNA molecule suitable for the initiation of homologous recombination. The AddB subunit has 5' -&gt; 3' nuclease activity but not helicase activity.</text>
</comment>
<dbReference type="PROSITE" id="PS50896">
    <property type="entry name" value="LISH"/>
    <property type="match status" value="1"/>
</dbReference>
<protein>
    <recommendedName>
        <fullName evidence="14">ATP-dependent helicase/deoxyribonuclease subunit B</fullName>
        <ecNumber evidence="14">3.1.-.-</ecNumber>
    </recommendedName>
    <alternativeName>
        <fullName evidence="14">ATP-dependent helicase/nuclease subunit AddB</fullName>
    </alternativeName>
</protein>
<sequence>MALRFIFGRGGAGKSSYILDEIKSQVKSEEKTPVLLIVPDQYTFEIEKKVSELYLGEEKDKYLRTRVLSFNTLSRIVFSQVGGLTDVNINSSGKAMITYKAVESVADELKVFSKSMTQPGFISSISDTISELKQYNLSYEKLDEVSDRIENEMLSMKLKDISKIYESFEKNLHEKYVDSQDILESLANKISMSNYLDGARVYIDEFTGFTPKQYNMLKEILKKAKEVNISLTLDRVDDLGYSKMDIFSRTKFTYNKFIKMCEEESIEVLKPVNLNVGDIKRFDGNKELLHLEKYYSFYPYKIYNDKTNNIEIKAFNNLYHEIEEIAKEITILAREKGIRYKDITIATRDLNRYNFLVQSIFSEYDIPYFIDEKREAKSNPIIVLIISILEMKNKGYKYDTMFRYLKSGLLGFDDDDISLLENYVLANGIKGKKWFEKKWNYRVNHNYSNDESEYELSLKNRVNDIKNEVISPILEFQGKLKRKNKVEEICKYIYEFLLDIKLPETIERLISEFKTTGDLDRASQYSQIWDIVIEMFDQMVELLGDEYISIERFTKLLNLGFEENELGLVPPSLDQVLVSSVDRMKNTDTKYLYLVGAIDGVFPMITKDDGLINDKDRFLLEEKGIEVDIDSKTKTYEEQFLVYRALTSTKENLIVSYPISDHEGKTLRPSTIVSKLQKIFPNIKDTSYLVELCEKNDGSILKKIIAKKPTFNEMINAFKEYDVDESNEEVLNSIWLDVYRFFLEDDQYKTITYNLLKGLRYTNRLSKIEDKKVKQLYQSNLLSVSRLEKYSECPFSYFIQYGLKAKERKEYDFTPPDLGIFVHNILEIFSKELLKDRLGWRDIDDNYIKEKVSVIVDELIKVIPGYILNSSARYKYLSFRLKKMVTSSITIISHHIKNGSFEPADYEVQFGIDSKYPPIKIVLENGEEINLIGQIDRIDEFEKGEEKYIRIIDYKSGTKSMNLTDVYHGLQLQLMVYLDAILESKNSDGGDLKPAAIMYFKIDDPIASFNENKDDGEIKEAILKELRMKGLLLKDSDIIREMDKNLQGEGRKTSLIIPVSFNKDGTLGKGTSLVDYDEFDVIRKYVKQAIVDICEDMMGGNIDISPYKHNNSTSCDFCKYSAICQFDTTLKDNKYKIINKKSNDEIIQMMKGDIER</sequence>
<evidence type="ECO:0000256" key="5">
    <source>
        <dbReference type="ARBA" id="ARBA00022763"/>
    </source>
</evidence>
<evidence type="ECO:0000256" key="6">
    <source>
        <dbReference type="ARBA" id="ARBA00022801"/>
    </source>
</evidence>
<comment type="caution">
    <text evidence="17">The sequence shown here is derived from an EMBL/GenBank/DDBJ whole genome shotgun (WGS) entry which is preliminary data.</text>
</comment>
<dbReference type="SUPFAM" id="SSF52980">
    <property type="entry name" value="Restriction endonuclease-like"/>
    <property type="match status" value="1"/>
</dbReference>
<keyword evidence="11 14" id="KW-0411">Iron-sulfur</keyword>
<keyword evidence="1 14" id="KW-0004">4Fe-4S</keyword>
<feature type="domain" description="ATP-dependent helicase/deoxyribonuclease subunit B N-terminal" evidence="16">
    <location>
        <begin position="5"/>
        <end position="292"/>
    </location>
</feature>
<dbReference type="PANTHER" id="PTHR30591:SF1">
    <property type="entry name" value="RECBCD ENZYME SUBUNIT RECC"/>
    <property type="match status" value="1"/>
</dbReference>
<keyword evidence="6 14" id="KW-0378">Hydrolase</keyword>
<proteinExistence type="inferred from homology"/>
<dbReference type="EC" id="3.1.-.-" evidence="14"/>
<comment type="subunit">
    <text evidence="14">Heterodimer of AddA and AddB.</text>
</comment>
<evidence type="ECO:0000259" key="15">
    <source>
        <dbReference type="Pfam" id="PF12705"/>
    </source>
</evidence>
<dbReference type="GO" id="GO:0003678">
    <property type="term" value="F:DNA helicase activity"/>
    <property type="evidence" value="ECO:0007669"/>
    <property type="project" value="UniProtKB-EC"/>
</dbReference>
<dbReference type="InterPro" id="IPR027417">
    <property type="entry name" value="P-loop_NTPase"/>
</dbReference>
<evidence type="ECO:0000256" key="4">
    <source>
        <dbReference type="ARBA" id="ARBA00022741"/>
    </source>
</evidence>
<evidence type="ECO:0000313" key="18">
    <source>
        <dbReference type="Proteomes" id="UP000767291"/>
    </source>
</evidence>
<name>A0ABS4EEA9_9FIRM</name>
<comment type="cofactor">
    <cofactor evidence="14">
        <name>Mg(2+)</name>
        <dbReference type="ChEBI" id="CHEBI:18420"/>
    </cofactor>
</comment>
<reference evidence="17 18" key="1">
    <citation type="submission" date="2021-03" db="EMBL/GenBank/DDBJ databases">
        <title>Genomic Encyclopedia of Type Strains, Phase IV (KMG-IV): sequencing the most valuable type-strain genomes for metagenomic binning, comparative biology and taxonomic classification.</title>
        <authorList>
            <person name="Goeker M."/>
        </authorList>
    </citation>
    <scope>NUCLEOTIDE SEQUENCE [LARGE SCALE GENOMIC DNA]</scope>
    <source>
        <strain evidence="17 18">DSM 1289</strain>
    </source>
</reference>
<dbReference type="NCBIfam" id="TIGR02773">
    <property type="entry name" value="addB_Gpos"/>
    <property type="match status" value="1"/>
</dbReference>
<dbReference type="Pfam" id="PF21445">
    <property type="entry name" value="ADDB_N"/>
    <property type="match status" value="1"/>
</dbReference>
<keyword evidence="7 14" id="KW-0347">Helicase</keyword>
<dbReference type="Gene3D" id="3.40.50.300">
    <property type="entry name" value="P-loop containing nucleotide triphosphate hydrolases"/>
    <property type="match status" value="3"/>
</dbReference>
<feature type="binding site" evidence="14">
    <location>
        <position position="793"/>
    </location>
    <ligand>
        <name>[4Fe-4S] cluster</name>
        <dbReference type="ChEBI" id="CHEBI:49883"/>
    </ligand>
</feature>
<accession>A0ABS4EEA9</accession>
<keyword evidence="3 14" id="KW-0479">Metal-binding</keyword>
<dbReference type="InterPro" id="IPR011335">
    <property type="entry name" value="Restrct_endonuc-II-like"/>
</dbReference>
<evidence type="ECO:0000256" key="14">
    <source>
        <dbReference type="HAMAP-Rule" id="MF_01452"/>
    </source>
</evidence>
<evidence type="ECO:0000256" key="2">
    <source>
        <dbReference type="ARBA" id="ARBA00022722"/>
    </source>
</evidence>
<dbReference type="EMBL" id="JAGGJX010000007">
    <property type="protein sequence ID" value="MBP1856276.1"/>
    <property type="molecule type" value="Genomic_DNA"/>
</dbReference>
<evidence type="ECO:0000256" key="8">
    <source>
        <dbReference type="ARBA" id="ARBA00022839"/>
    </source>
</evidence>
<feature type="binding site" evidence="14">
    <location>
        <position position="1115"/>
    </location>
    <ligand>
        <name>[4Fe-4S] cluster</name>
        <dbReference type="ChEBI" id="CHEBI:49883"/>
    </ligand>
</feature>
<evidence type="ECO:0000256" key="13">
    <source>
        <dbReference type="ARBA" id="ARBA00023204"/>
    </source>
</evidence>
<keyword evidence="2 14" id="KW-0540">Nuclease</keyword>
<dbReference type="PANTHER" id="PTHR30591">
    <property type="entry name" value="RECBCD ENZYME SUBUNIT RECC"/>
    <property type="match status" value="1"/>
</dbReference>
<keyword evidence="8 14" id="KW-0269">Exonuclease</keyword>
<dbReference type="HAMAP" id="MF_01452">
    <property type="entry name" value="AddB_type1"/>
    <property type="match status" value="1"/>
</dbReference>